<keyword evidence="2" id="KW-1185">Reference proteome</keyword>
<dbReference type="Proteomes" id="UP000887116">
    <property type="component" value="Unassembled WGS sequence"/>
</dbReference>
<evidence type="ECO:0000313" key="2">
    <source>
        <dbReference type="Proteomes" id="UP000887116"/>
    </source>
</evidence>
<sequence>MTAMSSIVYYVIPALLGRAYDLKNDSIGPDLFKVEATKNAKVIERYMTTSEYRVVEELTEANDFLDVSGKLSLKLKTGSANLEGSGSYLRETKSLNNKVDLLVKCRYETVTLTLPTTIKPIPNWEALIKDTPMTHYVRSIKYGGELVASVRFTAKNTADKEVIKAEVQGELNSGSGSFGGGLKGGLEKIREKIGDSAYMDINYYATVPLGDDIPRTIEGLTSLVEKFPEETKKVNEGRGVPLSIEVFSLEGLNRDRKAYYQTLAFGDQLAMIDEYFRDVRAAKQGLADFLRPIPPVSPAEVLKKVGEFQSKLEHIDRVFCQTIADLDLSPEAKADQFKPAFDAYFEGQEDAIPGMYVKKLYKIKQEFLDGTKAFETDFGGSHYTYWGSESCPGSAKHVYNGTVSATDRDSIGSSEYTCLPTNREYPSDKTGEDEIEDYPQVQPVAFVSRKNGSEKKQKLVKCASCRVPGKSTTTMLVGTTSCPSKWNVQYKGILTSTDYEQVRGQLICLDTSKSFVDAPANAQSMTLITEVSPKCGSYPCSNGVSETTALPCVVCSITKKSDTKADFLRM</sequence>
<proteinExistence type="predicted"/>
<reference evidence="1" key="1">
    <citation type="submission" date="2020-07" db="EMBL/GenBank/DDBJ databases">
        <title>Multicomponent nature underlies the extraordinary mechanical properties of spider dragline silk.</title>
        <authorList>
            <person name="Kono N."/>
            <person name="Nakamura H."/>
            <person name="Mori M."/>
            <person name="Yoshida Y."/>
            <person name="Ohtoshi R."/>
            <person name="Malay A.D."/>
            <person name="Moran D.A.P."/>
            <person name="Tomita M."/>
            <person name="Numata K."/>
            <person name="Arakawa K."/>
        </authorList>
    </citation>
    <scope>NUCLEOTIDE SEQUENCE</scope>
</reference>
<evidence type="ECO:0000313" key="1">
    <source>
        <dbReference type="EMBL" id="GFR17536.1"/>
    </source>
</evidence>
<organism evidence="1 2">
    <name type="scientific">Trichonephila clavata</name>
    <name type="common">Joro spider</name>
    <name type="synonym">Nephila clavata</name>
    <dbReference type="NCBI Taxonomy" id="2740835"/>
    <lineage>
        <taxon>Eukaryota</taxon>
        <taxon>Metazoa</taxon>
        <taxon>Ecdysozoa</taxon>
        <taxon>Arthropoda</taxon>
        <taxon>Chelicerata</taxon>
        <taxon>Arachnida</taxon>
        <taxon>Araneae</taxon>
        <taxon>Araneomorphae</taxon>
        <taxon>Entelegynae</taxon>
        <taxon>Araneoidea</taxon>
        <taxon>Nephilidae</taxon>
        <taxon>Trichonephila</taxon>
    </lineage>
</organism>
<dbReference type="InterPro" id="IPR051077">
    <property type="entry name" value="Ca-dependent_lectin"/>
</dbReference>
<comment type="caution">
    <text evidence="1">The sequence shown here is derived from an EMBL/GenBank/DDBJ whole genome shotgun (WGS) entry which is preliminary data.</text>
</comment>
<dbReference type="OrthoDB" id="6426055at2759"/>
<dbReference type="GO" id="GO:0005615">
    <property type="term" value="C:extracellular space"/>
    <property type="evidence" value="ECO:0007669"/>
    <property type="project" value="TreeGrafter"/>
</dbReference>
<dbReference type="EMBL" id="BMAO01007643">
    <property type="protein sequence ID" value="GFR17536.1"/>
    <property type="molecule type" value="Genomic_DNA"/>
</dbReference>
<protein>
    <submittedName>
        <fullName evidence="1">Uncharacterized protein</fullName>
    </submittedName>
</protein>
<name>A0A8X6H5A2_TRICU</name>
<dbReference type="AlphaFoldDB" id="A0A8X6H5A2"/>
<accession>A0A8X6H5A2</accession>
<gene>
    <name evidence="1" type="ORF">TNCT_77521</name>
</gene>
<dbReference type="PANTHER" id="PTHR24024">
    <property type="entry name" value="PULMONARY SURFACTANT-ASSOCIATED PROTEIN A"/>
    <property type="match status" value="1"/>
</dbReference>
<dbReference type="PANTHER" id="PTHR24024:SF18">
    <property type="entry name" value="SHORT-CHAIN COLLAGEN C4-LIKE"/>
    <property type="match status" value="1"/>
</dbReference>